<comment type="caution">
    <text evidence="5">The sequence shown here is derived from an EMBL/GenBank/DDBJ whole genome shotgun (WGS) entry which is preliminary data.</text>
</comment>
<proteinExistence type="predicted"/>
<feature type="domain" description="Interleukin 17 receptor D N-terminal" evidence="4">
    <location>
        <begin position="402"/>
        <end position="501"/>
    </location>
</feature>
<dbReference type="SUPFAM" id="SSF49265">
    <property type="entry name" value="Fibronectin type III"/>
    <property type="match status" value="1"/>
</dbReference>
<gene>
    <name evidence="5" type="ORF">WMY93_027891</name>
</gene>
<dbReference type="InterPro" id="IPR031951">
    <property type="entry name" value="IL17R_D_N"/>
</dbReference>
<feature type="compositionally biased region" description="Basic and acidic residues" evidence="1">
    <location>
        <begin position="81"/>
        <end position="115"/>
    </location>
</feature>
<feature type="region of interest" description="Disordered" evidence="1">
    <location>
        <begin position="81"/>
        <end position="169"/>
    </location>
</feature>
<dbReference type="PANTHER" id="PTHR12722">
    <property type="entry name" value="XAP-5 PROTEIN-RELATED"/>
    <property type="match status" value="1"/>
</dbReference>
<dbReference type="Pfam" id="PF04921">
    <property type="entry name" value="XAP5"/>
    <property type="match status" value="1"/>
</dbReference>
<keyword evidence="2" id="KW-0472">Membrane</keyword>
<feature type="compositionally biased region" description="Acidic residues" evidence="1">
    <location>
        <begin position="124"/>
        <end position="142"/>
    </location>
</feature>
<evidence type="ECO:0000259" key="4">
    <source>
        <dbReference type="Pfam" id="PF16742"/>
    </source>
</evidence>
<keyword evidence="6" id="KW-1185">Reference proteome</keyword>
<dbReference type="InterPro" id="IPR036116">
    <property type="entry name" value="FN3_sf"/>
</dbReference>
<feature type="transmembrane region" description="Helical" evidence="2">
    <location>
        <begin position="617"/>
        <end position="640"/>
    </location>
</feature>
<evidence type="ECO:0000259" key="3">
    <source>
        <dbReference type="Pfam" id="PF04921"/>
    </source>
</evidence>
<evidence type="ECO:0008006" key="7">
    <source>
        <dbReference type="Google" id="ProtNLM"/>
    </source>
</evidence>
<dbReference type="InterPro" id="IPR013783">
    <property type="entry name" value="Ig-like_fold"/>
</dbReference>
<dbReference type="EMBL" id="JBBPFD010000020">
    <property type="protein sequence ID" value="KAK7884768.1"/>
    <property type="molecule type" value="Genomic_DNA"/>
</dbReference>
<reference evidence="6" key="1">
    <citation type="submission" date="2024-04" db="EMBL/GenBank/DDBJ databases">
        <title>Salinicola lusitanus LLJ914,a marine bacterium isolated from the Okinawa Trough.</title>
        <authorList>
            <person name="Li J."/>
        </authorList>
    </citation>
    <scope>NUCLEOTIDE SEQUENCE [LARGE SCALE GENOMIC DNA]</scope>
</reference>
<evidence type="ECO:0000256" key="2">
    <source>
        <dbReference type="SAM" id="Phobius"/>
    </source>
</evidence>
<dbReference type="AlphaFoldDB" id="A0AAW0MUB1"/>
<organism evidence="5 6">
    <name type="scientific">Mugilogobius chulae</name>
    <name type="common">yellowstripe goby</name>
    <dbReference type="NCBI Taxonomy" id="88201"/>
    <lineage>
        <taxon>Eukaryota</taxon>
        <taxon>Metazoa</taxon>
        <taxon>Chordata</taxon>
        <taxon>Craniata</taxon>
        <taxon>Vertebrata</taxon>
        <taxon>Euteleostomi</taxon>
        <taxon>Actinopterygii</taxon>
        <taxon>Neopterygii</taxon>
        <taxon>Teleostei</taxon>
        <taxon>Neoteleostei</taxon>
        <taxon>Acanthomorphata</taxon>
        <taxon>Gobiaria</taxon>
        <taxon>Gobiiformes</taxon>
        <taxon>Gobioidei</taxon>
        <taxon>Gobiidae</taxon>
        <taxon>Gobionellinae</taxon>
        <taxon>Mugilogobius</taxon>
    </lineage>
</organism>
<keyword evidence="2" id="KW-1133">Transmembrane helix</keyword>
<feature type="region of interest" description="Disordered" evidence="1">
    <location>
        <begin position="1"/>
        <end position="26"/>
    </location>
</feature>
<protein>
    <recommendedName>
        <fullName evidence="7">Protein FAM50A</fullName>
    </recommendedName>
</protein>
<evidence type="ECO:0000256" key="1">
    <source>
        <dbReference type="SAM" id="MobiDB-lite"/>
    </source>
</evidence>
<accession>A0AAW0MUB1</accession>
<dbReference type="Pfam" id="PF16742">
    <property type="entry name" value="IL17R_D_N"/>
    <property type="match status" value="1"/>
</dbReference>
<dbReference type="GO" id="GO:0005634">
    <property type="term" value="C:nucleus"/>
    <property type="evidence" value="ECO:0007669"/>
    <property type="project" value="InterPro"/>
</dbReference>
<name>A0AAW0MUB1_9GOBI</name>
<dbReference type="InterPro" id="IPR007005">
    <property type="entry name" value="XAP5"/>
</dbReference>
<keyword evidence="2" id="KW-0812">Transmembrane</keyword>
<dbReference type="GO" id="GO:0006325">
    <property type="term" value="P:chromatin organization"/>
    <property type="evidence" value="ECO:0007669"/>
    <property type="project" value="TreeGrafter"/>
</dbReference>
<sequence>MAQYKGAASEAGRAMQLMKKREKEREQLEQLKQKIAEDNMVKSNIDKKFSAHYDAVEAELKSSTVGLVTLNDMKAKQEALVKEREKQLAKKEQSKELQLKLEKQKEKKRKEEQKRKIASLSFNPEDEEEDEEEEGDDDDLDDFPSKKKKLGKNPDVDTSFLPDRDREEEENRLREELRQEWELKQEKIKNEEIEITFSYWDGSGHRKTVKMKKGNTIQNFLQKALEVCWCGAADVHKEDLIIPHHHSFYDFIVTKARGKSGPLFSFDVHDDIRLVNDATVEKDESHAGKVVLRSWYEKNKHIFPASRWEPYDPEKNGTNTQYGKGSCYPGIQCANENNIIQRSQHFPLTVLWSVFDRVPPSVNTAESPKWTCKSLNSKAVRTLGGCIPWPCFELMGNEDPDICQHYVHSPNNVTVETVEDPDNASDSVVVSWRPSPHGIAFLRGFQVSLQALGGSGVFCQLFLFHRNLSLPASHAHKVYKSDPFQGLPLGSQFAVTVMALPVPEKWDRFYRSITFFTRSCAEKNGINKCKRDWYPQNNLGIRSYFSVCYIHGINKQTNKVDITPNLSVNKTHHTYKLQDLQEGTNYTCEIAADEVDAVRKTFTFQVSKEPDPSPSPYPVALLLPLALALVAVVIVIVVAFI</sequence>
<evidence type="ECO:0000313" key="5">
    <source>
        <dbReference type="EMBL" id="KAK7884768.1"/>
    </source>
</evidence>
<evidence type="ECO:0000313" key="6">
    <source>
        <dbReference type="Proteomes" id="UP001460270"/>
    </source>
</evidence>
<dbReference type="Proteomes" id="UP001460270">
    <property type="component" value="Unassembled WGS sequence"/>
</dbReference>
<dbReference type="InterPro" id="IPR048337">
    <property type="entry name" value="FAM50A/XAP5_C"/>
</dbReference>
<dbReference type="PANTHER" id="PTHR12722:SF0">
    <property type="entry name" value="PROTEIN FAM50A"/>
    <property type="match status" value="1"/>
</dbReference>
<dbReference type="Gene3D" id="2.60.40.10">
    <property type="entry name" value="Immunoglobulins"/>
    <property type="match status" value="1"/>
</dbReference>
<feature type="domain" description="FAM50A/XAP5 C-terminal" evidence="3">
    <location>
        <begin position="191"/>
        <end position="318"/>
    </location>
</feature>